<dbReference type="RefSeq" id="WP_071876093.1">
    <property type="nucleotide sequence ID" value="NZ_JXLC01000001.1"/>
</dbReference>
<sequence length="567" mass="65595">MNKFKNIRQNKPIFFLLLYSLFLILSIGSIYWSLIHRQQLFLGDDIQFHLGRIEGLKLSIFNGDFFPKINYFFLNGMGYASNIFYPDLLLYPAALLRLAGVSIAQSYIIYLIGINFLTFVISYHAFYFWRKSPAKSLMFSLLYTLASYRLSDVIFRAALGEILALMVLPIAFVGLLKIVDGEYRQFYWLTIGMALLFASHLITAFIFCLFIVVFLLLNWRKLVQEKQRVVFLAIATVSTVGLVALYLFPMLEQLQFQKLAVQTDQMFYLEKTAQSFSYYLKNAWNNLGFNNVGLLLLVMMVLFIVRIKNISKLGKQLLFSSVLFLFLATNYFPYRYFNQTLLNTIQFPWRFFTIVTLCMCWLVSDQLDVLLPQKKWVQRMTLPLIGLVLIVSSLFYQSGLKTTVLEKERIVPYSFFSELNPEVLGYGREYLPSGFKYMMDPHGLIIEPPTTKVSNLSRTYNVMTLDFQEAEKTRLLFPIIYYKGYQVEVEGQATVSKINKSTIPYGFCEVEVTGTGRLTFWYEGTLVQKISAGVSLISAVLLLCYILLTNGNNTEWKKIKARIKTKD</sequence>
<feature type="transmembrane region" description="Helical" evidence="1">
    <location>
        <begin position="530"/>
        <end position="548"/>
    </location>
</feature>
<accession>A0ABM5WCE6</accession>
<keyword evidence="1" id="KW-0812">Transmembrane</keyword>
<dbReference type="InterPro" id="IPR018580">
    <property type="entry name" value="Uncharacterised_YfhO"/>
</dbReference>
<protein>
    <recommendedName>
        <fullName evidence="4">Membrane protein 6-pyruvoyl-tetrahydropterin synthase-related domain-containing protein</fullName>
    </recommendedName>
</protein>
<feature type="transmembrane region" description="Helical" evidence="1">
    <location>
        <begin position="153"/>
        <end position="175"/>
    </location>
</feature>
<evidence type="ECO:0000313" key="2">
    <source>
        <dbReference type="EMBL" id="ALS02590.1"/>
    </source>
</evidence>
<evidence type="ECO:0008006" key="4">
    <source>
        <dbReference type="Google" id="ProtNLM"/>
    </source>
</evidence>
<name>A0ABM5WCE6_9ENTE</name>
<reference evidence="2 3" key="1">
    <citation type="submission" date="2015-12" db="EMBL/GenBank/DDBJ databases">
        <authorList>
            <person name="Lauer A."/>
            <person name="Humrighouse B."/>
            <person name="Loparev V."/>
            <person name="Shewmaker P.L."/>
            <person name="Whitney A.M."/>
            <person name="McLaughlin R.W."/>
        </authorList>
    </citation>
    <scope>NUCLEOTIDE SEQUENCE [LARGE SCALE GENOMIC DNA]</scope>
    <source>
        <strain evidence="2 3">LMG 23085</strain>
    </source>
</reference>
<dbReference type="Pfam" id="PF09586">
    <property type="entry name" value="YfhO"/>
    <property type="match status" value="1"/>
</dbReference>
<dbReference type="PANTHER" id="PTHR38454:SF1">
    <property type="entry name" value="INTEGRAL MEMBRANE PROTEIN"/>
    <property type="match status" value="1"/>
</dbReference>
<organism evidence="2 3">
    <name type="scientific">Enterococcus silesiacus</name>
    <dbReference type="NCBI Taxonomy" id="332949"/>
    <lineage>
        <taxon>Bacteria</taxon>
        <taxon>Bacillati</taxon>
        <taxon>Bacillota</taxon>
        <taxon>Bacilli</taxon>
        <taxon>Lactobacillales</taxon>
        <taxon>Enterococcaceae</taxon>
        <taxon>Enterococcus</taxon>
    </lineage>
</organism>
<feature type="transmembrane region" description="Helical" evidence="1">
    <location>
        <begin position="317"/>
        <end position="334"/>
    </location>
</feature>
<dbReference type="EMBL" id="CP013614">
    <property type="protein sequence ID" value="ALS02590.1"/>
    <property type="molecule type" value="Genomic_DNA"/>
</dbReference>
<dbReference type="Proteomes" id="UP000065511">
    <property type="component" value="Chromosome"/>
</dbReference>
<feature type="transmembrane region" description="Helical" evidence="1">
    <location>
        <begin position="346"/>
        <end position="364"/>
    </location>
</feature>
<feature type="transmembrane region" description="Helical" evidence="1">
    <location>
        <begin position="12"/>
        <end position="34"/>
    </location>
</feature>
<proteinExistence type="predicted"/>
<feature type="transmembrane region" description="Helical" evidence="1">
    <location>
        <begin position="287"/>
        <end position="305"/>
    </location>
</feature>
<feature type="transmembrane region" description="Helical" evidence="1">
    <location>
        <begin position="107"/>
        <end position="129"/>
    </location>
</feature>
<dbReference type="PANTHER" id="PTHR38454">
    <property type="entry name" value="INTEGRAL MEMBRANE PROTEIN-RELATED"/>
    <property type="match status" value="1"/>
</dbReference>
<evidence type="ECO:0000313" key="3">
    <source>
        <dbReference type="Proteomes" id="UP000065511"/>
    </source>
</evidence>
<feature type="transmembrane region" description="Helical" evidence="1">
    <location>
        <begin position="187"/>
        <end position="217"/>
    </location>
</feature>
<feature type="transmembrane region" description="Helical" evidence="1">
    <location>
        <begin position="376"/>
        <end position="396"/>
    </location>
</feature>
<feature type="transmembrane region" description="Helical" evidence="1">
    <location>
        <begin position="229"/>
        <end position="248"/>
    </location>
</feature>
<keyword evidence="1" id="KW-1133">Transmembrane helix</keyword>
<evidence type="ECO:0000256" key="1">
    <source>
        <dbReference type="SAM" id="Phobius"/>
    </source>
</evidence>
<gene>
    <name evidence="2" type="ORF">ATZ33_14755</name>
</gene>
<keyword evidence="1" id="KW-0472">Membrane</keyword>
<keyword evidence="3" id="KW-1185">Reference proteome</keyword>